<gene>
    <name evidence="2" type="ORF">CBOVIS_LOCUS466</name>
</gene>
<evidence type="ECO:0000313" key="2">
    <source>
        <dbReference type="EMBL" id="CAB3396987.1"/>
    </source>
</evidence>
<feature type="region of interest" description="Disordered" evidence="1">
    <location>
        <begin position="190"/>
        <end position="219"/>
    </location>
</feature>
<dbReference type="OrthoDB" id="5875682at2759"/>
<name>A0A8S1EBK0_9PELO</name>
<dbReference type="Proteomes" id="UP000494206">
    <property type="component" value="Unassembled WGS sequence"/>
</dbReference>
<dbReference type="AlphaFoldDB" id="A0A8S1EBK0"/>
<evidence type="ECO:0000313" key="3">
    <source>
        <dbReference type="Proteomes" id="UP000494206"/>
    </source>
</evidence>
<reference evidence="2 3" key="1">
    <citation type="submission" date="2020-04" db="EMBL/GenBank/DDBJ databases">
        <authorList>
            <person name="Laetsch R D."/>
            <person name="Stevens L."/>
            <person name="Kumar S."/>
            <person name="Blaxter L. M."/>
        </authorList>
    </citation>
    <scope>NUCLEOTIDE SEQUENCE [LARGE SCALE GENOMIC DNA]</scope>
</reference>
<evidence type="ECO:0000256" key="1">
    <source>
        <dbReference type="SAM" id="MobiDB-lite"/>
    </source>
</evidence>
<organism evidence="2 3">
    <name type="scientific">Caenorhabditis bovis</name>
    <dbReference type="NCBI Taxonomy" id="2654633"/>
    <lineage>
        <taxon>Eukaryota</taxon>
        <taxon>Metazoa</taxon>
        <taxon>Ecdysozoa</taxon>
        <taxon>Nematoda</taxon>
        <taxon>Chromadorea</taxon>
        <taxon>Rhabditida</taxon>
        <taxon>Rhabditina</taxon>
        <taxon>Rhabditomorpha</taxon>
        <taxon>Rhabditoidea</taxon>
        <taxon>Rhabditidae</taxon>
        <taxon>Peloderinae</taxon>
        <taxon>Caenorhabditis</taxon>
    </lineage>
</organism>
<accession>A0A8S1EBK0</accession>
<feature type="compositionally biased region" description="Basic and acidic residues" evidence="1">
    <location>
        <begin position="199"/>
        <end position="212"/>
    </location>
</feature>
<sequence length="219" mass="24914">MLYVINSGQSLFCSKSERLILTRSSKRDAKKRKGVHFDADDGTSSTSDYIFQEGKQWGQIATSFNCDDSSENELNVMDELLNLCNWNDPKEKMPNFSFTDDEDDDIPFATNCSNSIYPTPPSTSSTDDRSLRVSNLHLTSRLRLDSKPILVAQRKLKSTVVETIDDKKVLSEKEELELAFQGVMKSQIDLRTSSPIKNSQDESLKSEKKESNFWDDVEF</sequence>
<comment type="caution">
    <text evidence="2">The sequence shown here is derived from an EMBL/GenBank/DDBJ whole genome shotgun (WGS) entry which is preliminary data.</text>
</comment>
<keyword evidence="3" id="KW-1185">Reference proteome</keyword>
<dbReference type="EMBL" id="CADEPM010000001">
    <property type="protein sequence ID" value="CAB3396987.1"/>
    <property type="molecule type" value="Genomic_DNA"/>
</dbReference>
<proteinExistence type="predicted"/>
<protein>
    <submittedName>
        <fullName evidence="2">Uncharacterized protein</fullName>
    </submittedName>
</protein>